<gene>
    <name evidence="4" type="ORF">P691DRAFT_783483</name>
</gene>
<reference evidence="4" key="1">
    <citation type="submission" date="2020-11" db="EMBL/GenBank/DDBJ databases">
        <authorList>
            <consortium name="DOE Joint Genome Institute"/>
            <person name="Ahrendt S."/>
            <person name="Riley R."/>
            <person name="Andreopoulos W."/>
            <person name="Labutti K."/>
            <person name="Pangilinan J."/>
            <person name="Ruiz-Duenas F.J."/>
            <person name="Barrasa J.M."/>
            <person name="Sanchez-Garcia M."/>
            <person name="Camarero S."/>
            <person name="Miyauchi S."/>
            <person name="Serrano A."/>
            <person name="Linde D."/>
            <person name="Babiker R."/>
            <person name="Drula E."/>
            <person name="Ayuso-Fernandez I."/>
            <person name="Pacheco R."/>
            <person name="Padilla G."/>
            <person name="Ferreira P."/>
            <person name="Barriuso J."/>
            <person name="Kellner H."/>
            <person name="Castanera R."/>
            <person name="Alfaro M."/>
            <person name="Ramirez L."/>
            <person name="Pisabarro A.G."/>
            <person name="Kuo A."/>
            <person name="Tritt A."/>
            <person name="Lipzen A."/>
            <person name="He G."/>
            <person name="Yan M."/>
            <person name="Ng V."/>
            <person name="Cullen D."/>
            <person name="Martin F."/>
            <person name="Rosso M.-N."/>
            <person name="Henrissat B."/>
            <person name="Hibbett D."/>
            <person name="Martinez A.T."/>
            <person name="Grigoriev I.V."/>
        </authorList>
    </citation>
    <scope>NUCLEOTIDE SEQUENCE</scope>
    <source>
        <strain evidence="4">MF-IS2</strain>
    </source>
</reference>
<dbReference type="OrthoDB" id="2668963at2759"/>
<dbReference type="GO" id="GO:0003676">
    <property type="term" value="F:nucleic acid binding"/>
    <property type="evidence" value="ECO:0007669"/>
    <property type="project" value="InterPro"/>
</dbReference>
<evidence type="ECO:0000313" key="4">
    <source>
        <dbReference type="EMBL" id="KAF9440066.1"/>
    </source>
</evidence>
<dbReference type="Pfam" id="PF03184">
    <property type="entry name" value="DDE_1"/>
    <property type="match status" value="1"/>
</dbReference>
<evidence type="ECO:0000256" key="2">
    <source>
        <dbReference type="SAM" id="MobiDB-lite"/>
    </source>
</evidence>
<comment type="caution">
    <text evidence="4">The sequence shown here is derived from an EMBL/GenBank/DDBJ whole genome shotgun (WGS) entry which is preliminary data.</text>
</comment>
<dbReference type="Proteomes" id="UP000807342">
    <property type="component" value="Unassembled WGS sequence"/>
</dbReference>
<dbReference type="EMBL" id="MU152915">
    <property type="protein sequence ID" value="KAF9440066.1"/>
    <property type="molecule type" value="Genomic_DNA"/>
</dbReference>
<feature type="coiled-coil region" evidence="1">
    <location>
        <begin position="415"/>
        <end position="460"/>
    </location>
</feature>
<sequence length="533" mass="60484">MYKGHALDAQCGQAGNETVHKQYFDMVEDVQLHGDGGQPIAQECTWVMDESGFQANGDEGIGCQMIIGKTGKKVQYQQQGDLHKNITVLVTIGADGSVLSPAVLYTGKGYLVKWKQDNPANASLGYLKKGWTDNVIGLEYAKHFELQTQAKANGHTCVLYVDGHHSHVTCAFLEHCQAHNIKVLCYLAHTTHIYQGLDVVIFNPLKTEYGKQQDHLLCETGEYITKENFLKVYGEAHLTVLQPPLIKKAFSTTGLVPFNHDLHLQHQFTLNNTWPLQYNLPELATSDTCFLLLESPIKASIEPPSIPPIQLSLAKPKHHNPTQDLLSTTTQTKLENDLQIALITKTEEAEFLQSQVLQLQSAMVLQKVYCARVCWQLNAKEIKAQDKGKKGGQVAGDGLARLLTSDEWFEVIKGHEKEQQKMEGLQAAKKKAKLQYEAELKEWARKEEDWKKKNEEAELQWKNDLEGWNKERKLAKSNGEKLKDWEKTHLKPKKKDYQEKSLPKPQLKKFDPLHPRDDKGEESQWEDKTDKED</sequence>
<name>A0A9P5WY76_9AGAR</name>
<keyword evidence="1" id="KW-0175">Coiled coil</keyword>
<keyword evidence="5" id="KW-1185">Reference proteome</keyword>
<dbReference type="InterPro" id="IPR004875">
    <property type="entry name" value="DDE_SF_endonuclease_dom"/>
</dbReference>
<proteinExistence type="predicted"/>
<evidence type="ECO:0000259" key="3">
    <source>
        <dbReference type="Pfam" id="PF03184"/>
    </source>
</evidence>
<evidence type="ECO:0000256" key="1">
    <source>
        <dbReference type="SAM" id="Coils"/>
    </source>
</evidence>
<feature type="region of interest" description="Disordered" evidence="2">
    <location>
        <begin position="461"/>
        <end position="533"/>
    </location>
</feature>
<accession>A0A9P5WY76</accession>
<organism evidence="4 5">
    <name type="scientific">Macrolepiota fuliginosa MF-IS2</name>
    <dbReference type="NCBI Taxonomy" id="1400762"/>
    <lineage>
        <taxon>Eukaryota</taxon>
        <taxon>Fungi</taxon>
        <taxon>Dikarya</taxon>
        <taxon>Basidiomycota</taxon>
        <taxon>Agaricomycotina</taxon>
        <taxon>Agaricomycetes</taxon>
        <taxon>Agaricomycetidae</taxon>
        <taxon>Agaricales</taxon>
        <taxon>Agaricineae</taxon>
        <taxon>Agaricaceae</taxon>
        <taxon>Macrolepiota</taxon>
    </lineage>
</organism>
<dbReference type="AlphaFoldDB" id="A0A9P5WY76"/>
<feature type="domain" description="DDE-1" evidence="3">
    <location>
        <begin position="85"/>
        <end position="250"/>
    </location>
</feature>
<protein>
    <submittedName>
        <fullName evidence="4">DDE-domain-containing protein</fullName>
    </submittedName>
</protein>
<evidence type="ECO:0000313" key="5">
    <source>
        <dbReference type="Proteomes" id="UP000807342"/>
    </source>
</evidence>